<keyword evidence="4 6" id="KW-0460">Magnesium</keyword>
<dbReference type="InterPro" id="IPR005135">
    <property type="entry name" value="Endo/exonuclease/phosphatase"/>
</dbReference>
<name>A0A8H6I8D7_9AGAR</name>
<evidence type="ECO:0000256" key="4">
    <source>
        <dbReference type="ARBA" id="ARBA00022842"/>
    </source>
</evidence>
<dbReference type="GO" id="GO:0005634">
    <property type="term" value="C:nucleus"/>
    <property type="evidence" value="ECO:0007669"/>
    <property type="project" value="TreeGrafter"/>
</dbReference>
<evidence type="ECO:0000256" key="5">
    <source>
        <dbReference type="PIRSR" id="PIRSR604808-1"/>
    </source>
</evidence>
<feature type="binding site" evidence="6">
    <location>
        <position position="211"/>
    </location>
    <ligand>
        <name>Mg(2+)</name>
        <dbReference type="ChEBI" id="CHEBI:18420"/>
        <label>1</label>
    </ligand>
</feature>
<dbReference type="GO" id="GO:0046872">
    <property type="term" value="F:metal ion binding"/>
    <property type="evidence" value="ECO:0007669"/>
    <property type="project" value="UniProtKB-KW"/>
</dbReference>
<keyword evidence="9" id="KW-0269">Exonuclease</keyword>
<evidence type="ECO:0000256" key="1">
    <source>
        <dbReference type="ARBA" id="ARBA00007092"/>
    </source>
</evidence>
<proteinExistence type="inferred from homology"/>
<protein>
    <submittedName>
        <fullName evidence="9">Endonuclease/exonuclease/phosphatase</fullName>
    </submittedName>
</protein>
<evidence type="ECO:0000256" key="2">
    <source>
        <dbReference type="ARBA" id="ARBA00022723"/>
    </source>
</evidence>
<evidence type="ECO:0000256" key="6">
    <source>
        <dbReference type="PIRSR" id="PIRSR604808-2"/>
    </source>
</evidence>
<keyword evidence="10" id="KW-1185">Reference proteome</keyword>
<dbReference type="AlphaFoldDB" id="A0A8H6I8D7"/>
<dbReference type="Gene3D" id="3.60.10.10">
    <property type="entry name" value="Endonuclease/exonuclease/phosphatase"/>
    <property type="match status" value="1"/>
</dbReference>
<evidence type="ECO:0000256" key="3">
    <source>
        <dbReference type="ARBA" id="ARBA00022801"/>
    </source>
</evidence>
<feature type="binding site" evidence="6">
    <location>
        <position position="13"/>
    </location>
    <ligand>
        <name>Mg(2+)</name>
        <dbReference type="ChEBI" id="CHEBI:18420"/>
        <label>1</label>
    </ligand>
</feature>
<feature type="binding site" evidence="6">
    <location>
        <position position="212"/>
    </location>
    <ligand>
        <name>Mg(2+)</name>
        <dbReference type="ChEBI" id="CHEBI:18420"/>
        <label>2</label>
    </ligand>
</feature>
<feature type="binding site" evidence="6">
    <location>
        <position position="127"/>
    </location>
    <ligand>
        <name>Mg(2+)</name>
        <dbReference type="ChEBI" id="CHEBI:18420"/>
        <label>1</label>
    </ligand>
</feature>
<dbReference type="InterPro" id="IPR036691">
    <property type="entry name" value="Endo/exonu/phosph_ase_sf"/>
</dbReference>
<feature type="domain" description="Endonuclease/exonuclease/phosphatase" evidence="8">
    <location>
        <begin position="8"/>
        <end position="212"/>
    </location>
</feature>
<feature type="site" description="Transition state stabilizer" evidence="7">
    <location>
        <position position="212"/>
    </location>
</feature>
<feature type="active site" description="Proton acceptor" evidence="5">
    <location>
        <position position="212"/>
    </location>
</feature>
<feature type="site" description="Transition state stabilizer" evidence="7">
    <location>
        <position position="127"/>
    </location>
</feature>
<dbReference type="PANTHER" id="PTHR22748:SF26">
    <property type="entry name" value="ENDONUCLEASE_EXONUCLEASE_PHOSPHATASE DOMAIN-CONTAINING PROTEIN"/>
    <property type="match status" value="1"/>
</dbReference>
<dbReference type="GO" id="GO:0003906">
    <property type="term" value="F:DNA-(apurinic or apyrimidinic site) endonuclease activity"/>
    <property type="evidence" value="ECO:0007669"/>
    <property type="project" value="TreeGrafter"/>
</dbReference>
<dbReference type="CDD" id="cd09076">
    <property type="entry name" value="L1-EN"/>
    <property type="match status" value="1"/>
</dbReference>
<reference evidence="9 10" key="1">
    <citation type="submission" date="2020-07" db="EMBL/GenBank/DDBJ databases">
        <title>Comparative genomics of pyrophilous fungi reveals a link between fire events and developmental genes.</title>
        <authorList>
            <consortium name="DOE Joint Genome Institute"/>
            <person name="Steindorff A.S."/>
            <person name="Carver A."/>
            <person name="Calhoun S."/>
            <person name="Stillman K."/>
            <person name="Liu H."/>
            <person name="Lipzen A."/>
            <person name="Pangilinan J."/>
            <person name="Labutti K."/>
            <person name="Bruns T.D."/>
            <person name="Grigoriev I.V."/>
        </authorList>
    </citation>
    <scope>NUCLEOTIDE SEQUENCE [LARGE SCALE GENOMIC DNA]</scope>
    <source>
        <strain evidence="9 10">CBS 144469</strain>
    </source>
</reference>
<evidence type="ECO:0000313" key="10">
    <source>
        <dbReference type="Proteomes" id="UP000521943"/>
    </source>
</evidence>
<evidence type="ECO:0000256" key="7">
    <source>
        <dbReference type="PIRSR" id="PIRSR604808-3"/>
    </source>
</evidence>
<feature type="binding site" evidence="6">
    <location>
        <position position="125"/>
    </location>
    <ligand>
        <name>Mg(2+)</name>
        <dbReference type="ChEBI" id="CHEBI:18420"/>
        <label>1</label>
    </ligand>
</feature>
<organism evidence="9 10">
    <name type="scientific">Ephemerocybe angulata</name>
    <dbReference type="NCBI Taxonomy" id="980116"/>
    <lineage>
        <taxon>Eukaryota</taxon>
        <taxon>Fungi</taxon>
        <taxon>Dikarya</taxon>
        <taxon>Basidiomycota</taxon>
        <taxon>Agaricomycotina</taxon>
        <taxon>Agaricomycetes</taxon>
        <taxon>Agaricomycetidae</taxon>
        <taxon>Agaricales</taxon>
        <taxon>Agaricineae</taxon>
        <taxon>Psathyrellaceae</taxon>
        <taxon>Ephemerocybe</taxon>
    </lineage>
</organism>
<feature type="active site" evidence="5">
    <location>
        <position position="92"/>
    </location>
</feature>
<keyword evidence="3" id="KW-0378">Hydrolase</keyword>
<evidence type="ECO:0000259" key="8">
    <source>
        <dbReference type="Pfam" id="PF03372"/>
    </source>
</evidence>
<dbReference type="OrthoDB" id="416119at2759"/>
<keyword evidence="9" id="KW-0255">Endonuclease</keyword>
<dbReference type="PANTHER" id="PTHR22748">
    <property type="entry name" value="AP ENDONUCLEASE"/>
    <property type="match status" value="1"/>
</dbReference>
<comment type="similarity">
    <text evidence="1">Belongs to the DNA repair enzymes AP/ExoA family.</text>
</comment>
<dbReference type="GO" id="GO:0008081">
    <property type="term" value="F:phosphoric diester hydrolase activity"/>
    <property type="evidence" value="ECO:0007669"/>
    <property type="project" value="TreeGrafter"/>
</dbReference>
<dbReference type="GO" id="GO:0008311">
    <property type="term" value="F:double-stranded DNA 3'-5' DNA exonuclease activity"/>
    <property type="evidence" value="ECO:0007669"/>
    <property type="project" value="TreeGrafter"/>
</dbReference>
<keyword evidence="2 6" id="KW-0479">Metal-binding</keyword>
<dbReference type="SUPFAM" id="SSF56219">
    <property type="entry name" value="DNase I-like"/>
    <property type="match status" value="1"/>
</dbReference>
<accession>A0A8H6I8D7</accession>
<dbReference type="GO" id="GO:0006284">
    <property type="term" value="P:base-excision repair"/>
    <property type="evidence" value="ECO:0007669"/>
    <property type="project" value="TreeGrafter"/>
</dbReference>
<keyword evidence="6" id="KW-0464">Manganese</keyword>
<dbReference type="EMBL" id="JACGCI010000011">
    <property type="protein sequence ID" value="KAF6760825.1"/>
    <property type="molecule type" value="Genomic_DNA"/>
</dbReference>
<feature type="site" description="Important for catalytic activity" evidence="7">
    <location>
        <position position="186"/>
    </location>
</feature>
<dbReference type="InterPro" id="IPR004808">
    <property type="entry name" value="AP_endonuc_1"/>
</dbReference>
<gene>
    <name evidence="9" type="ORF">DFP72DRAFT_988119</name>
</gene>
<keyword evidence="9" id="KW-0540">Nuclease</keyword>
<evidence type="ECO:0000313" key="9">
    <source>
        <dbReference type="EMBL" id="KAF6760825.1"/>
    </source>
</evidence>
<dbReference type="Proteomes" id="UP000521943">
    <property type="component" value="Unassembled WGS sequence"/>
</dbReference>
<dbReference type="Pfam" id="PF03372">
    <property type="entry name" value="Exo_endo_phos"/>
    <property type="match status" value="1"/>
</dbReference>
<sequence length="320" mass="36831">MRDNQIGIMAVQETHLTKSETTRLNGVFEKRMLIINSAHGRKNTAGVAIVLNKQWTAWNEALHWDILPGRALLVQIPWKNSKGAKRTILAIYAPNTATHNKRLWVDLQAIFKKDDIPKPDIMLGDFNIVEDALDRIPAREDDEDAVEELRNLKSQLNLIDGWRRENGEEKVFTFYQSSTFSQSRIDRIYITNDLYASTRSWSIDHDASLSDHNLVSVQYFDPGAPEIGKGRWTIPHYALEDDNFTKQLIPELKTALEKAMFGTRSDTRNPQTDLKKMKENFIHIAKDYVQTKVPHMKMQIAKRESDLRKTLAHPEGENPL</sequence>
<comment type="cofactor">
    <cofactor evidence="6">
        <name>Mg(2+)</name>
        <dbReference type="ChEBI" id="CHEBI:18420"/>
    </cofactor>
    <cofactor evidence="6">
        <name>Mn(2+)</name>
        <dbReference type="ChEBI" id="CHEBI:29035"/>
    </cofactor>
    <text evidence="6">Probably binds two magnesium or manganese ions per subunit.</text>
</comment>
<comment type="caution">
    <text evidence="9">The sequence shown here is derived from an EMBL/GenBank/DDBJ whole genome shotgun (WGS) entry which is preliminary data.</text>
</comment>
<feature type="active site" description="Proton donor/acceptor" evidence="5">
    <location>
        <position position="125"/>
    </location>
</feature>